<dbReference type="KEGG" id="lrz:BJI69_19610"/>
<dbReference type="Proteomes" id="UP000182987">
    <property type="component" value="Chromosome"/>
</dbReference>
<evidence type="ECO:0000313" key="1">
    <source>
        <dbReference type="EMBL" id="APG05893.1"/>
    </source>
</evidence>
<dbReference type="PATRIC" id="fig|1440763.5.peg.1706"/>
<reference evidence="2" key="1">
    <citation type="submission" date="2016-09" db="EMBL/GenBank/DDBJ databases">
        <authorList>
            <person name="Lysoe E."/>
        </authorList>
    </citation>
    <scope>NUCLEOTIDE SEQUENCE [LARGE SCALE GENOMIC DNA]</scope>
    <source>
        <strain evidence="2">LJ96T</strain>
    </source>
</reference>
<proteinExistence type="predicted"/>
<accession>A0A0G9HDA9</accession>
<sequence>MRVFLQCIPLLAVAATPVALAQSKPGAGLVASAGPTTVVAKLYGADTQRMADKGPKGTT</sequence>
<organism evidence="1 2">
    <name type="scientific">Luteibacter rhizovicinus DSM 16549</name>
    <dbReference type="NCBI Taxonomy" id="1440763"/>
    <lineage>
        <taxon>Bacteria</taxon>
        <taxon>Pseudomonadati</taxon>
        <taxon>Pseudomonadota</taxon>
        <taxon>Gammaproteobacteria</taxon>
        <taxon>Lysobacterales</taxon>
        <taxon>Rhodanobacteraceae</taxon>
        <taxon>Luteibacter</taxon>
    </lineage>
</organism>
<evidence type="ECO:0000313" key="2">
    <source>
        <dbReference type="Proteomes" id="UP000182987"/>
    </source>
</evidence>
<dbReference type="AlphaFoldDB" id="A0A0G9HDA9"/>
<keyword evidence="2" id="KW-1185">Reference proteome</keyword>
<dbReference type="RefSeq" id="WP_046967484.1">
    <property type="nucleotide sequence ID" value="NZ_CP017480.1"/>
</dbReference>
<dbReference type="STRING" id="1440763.BJI69_19610"/>
<name>A0A0G9HDA9_9GAMM</name>
<gene>
    <name evidence="1" type="ORF">BJI69_19610</name>
</gene>
<protein>
    <submittedName>
        <fullName evidence="1">Uncharacterized protein</fullName>
    </submittedName>
</protein>
<dbReference type="EMBL" id="CP017480">
    <property type="protein sequence ID" value="APG05893.1"/>
    <property type="molecule type" value="Genomic_DNA"/>
</dbReference>